<organism evidence="5 6">
    <name type="scientific">Anaerocolumna xylanovorans DSM 12503</name>
    <dbReference type="NCBI Taxonomy" id="1121345"/>
    <lineage>
        <taxon>Bacteria</taxon>
        <taxon>Bacillati</taxon>
        <taxon>Bacillota</taxon>
        <taxon>Clostridia</taxon>
        <taxon>Lachnospirales</taxon>
        <taxon>Lachnospiraceae</taxon>
        <taxon>Anaerocolumna</taxon>
    </lineage>
</organism>
<protein>
    <recommendedName>
        <fullName evidence="4">Aminoglycoside N(3)-acetyltransferase</fullName>
        <ecNumber evidence="4">2.3.1.-</ecNumber>
    </recommendedName>
</protein>
<dbReference type="GO" id="GO:0046677">
    <property type="term" value="P:response to antibiotic"/>
    <property type="evidence" value="ECO:0007669"/>
    <property type="project" value="UniProtKB-KW"/>
</dbReference>
<dbReference type="SUPFAM" id="SSF110710">
    <property type="entry name" value="TTHA0583/YokD-like"/>
    <property type="match status" value="1"/>
</dbReference>
<dbReference type="InterPro" id="IPR003679">
    <property type="entry name" value="Amioglycoside_AcTrfase"/>
</dbReference>
<comment type="catalytic activity">
    <reaction evidence="4">
        <text>a 2-deoxystreptamine antibiotic + acetyl-CoA = an N(3)-acetyl-2-deoxystreptamine antibiotic + CoA + H(+)</text>
        <dbReference type="Rhea" id="RHEA:12665"/>
        <dbReference type="ChEBI" id="CHEBI:15378"/>
        <dbReference type="ChEBI" id="CHEBI:57287"/>
        <dbReference type="ChEBI" id="CHEBI:57288"/>
        <dbReference type="ChEBI" id="CHEBI:57921"/>
        <dbReference type="ChEBI" id="CHEBI:77452"/>
        <dbReference type="EC" id="2.3.1.81"/>
    </reaction>
</comment>
<dbReference type="OrthoDB" id="7330654at2"/>
<name>A0A1M7XWD4_9FIRM</name>
<comment type="similarity">
    <text evidence="1 4">Belongs to the antibiotic N-acetyltransferase family.</text>
</comment>
<evidence type="ECO:0000256" key="3">
    <source>
        <dbReference type="ARBA" id="ARBA00023315"/>
    </source>
</evidence>
<keyword evidence="3 4" id="KW-0012">Acyltransferase</keyword>
<dbReference type="EMBL" id="FRFD01000003">
    <property type="protein sequence ID" value="SHO43055.1"/>
    <property type="molecule type" value="Genomic_DNA"/>
</dbReference>
<dbReference type="PANTHER" id="PTHR11104">
    <property type="entry name" value="AMINOGLYCOSIDE N3-ACETYLTRANSFERASE"/>
    <property type="match status" value="1"/>
</dbReference>
<evidence type="ECO:0000313" key="5">
    <source>
        <dbReference type="EMBL" id="SHO43055.1"/>
    </source>
</evidence>
<keyword evidence="6" id="KW-1185">Reference proteome</keyword>
<dbReference type="Pfam" id="PF02522">
    <property type="entry name" value="Antibiotic_NAT"/>
    <property type="match status" value="1"/>
</dbReference>
<evidence type="ECO:0000256" key="2">
    <source>
        <dbReference type="ARBA" id="ARBA00022679"/>
    </source>
</evidence>
<dbReference type="InterPro" id="IPR028345">
    <property type="entry name" value="Antibiotic_NAT-like"/>
</dbReference>
<dbReference type="RefSeq" id="WP_073586839.1">
    <property type="nucleotide sequence ID" value="NZ_FRFD01000003.1"/>
</dbReference>
<evidence type="ECO:0000313" key="6">
    <source>
        <dbReference type="Proteomes" id="UP000184612"/>
    </source>
</evidence>
<reference evidence="5 6" key="1">
    <citation type="submission" date="2016-12" db="EMBL/GenBank/DDBJ databases">
        <authorList>
            <person name="Song W.-J."/>
            <person name="Kurnit D.M."/>
        </authorList>
    </citation>
    <scope>NUCLEOTIDE SEQUENCE [LARGE SCALE GENOMIC DNA]</scope>
    <source>
        <strain evidence="5 6">DSM 12503</strain>
    </source>
</reference>
<keyword evidence="4" id="KW-0046">Antibiotic resistance</keyword>
<dbReference type="PANTHER" id="PTHR11104:SF0">
    <property type="entry name" value="SPBETA PROPHAGE-DERIVED AMINOGLYCOSIDE N(3')-ACETYLTRANSFERASE-LIKE PROTEIN YOKD"/>
    <property type="match status" value="1"/>
</dbReference>
<dbReference type="GO" id="GO:0046353">
    <property type="term" value="F:aminoglycoside 3-N-acetyltransferase activity"/>
    <property type="evidence" value="ECO:0007669"/>
    <property type="project" value="UniProtKB-EC"/>
</dbReference>
<keyword evidence="2 4" id="KW-0808">Transferase</keyword>
<sequence length="251" mass="27500">MGIGVAELTGQFGEAGLGRGDTVLFHSSLKSFGFIDGGADAVIAALTNTIGVEGTLVVPTLTGHREDSKSCPPVFDVVNTKCWTGILAETVRNRKDAIRSLHPTHSAAAIGYRKEELTRGHEYSGSPCDEKSPYYINAAVKGYILLAGVDQESNTSIHSCEEIAMVPYHLQPDTVKINITGYGGQKLTVTNRLHNWEKPATDFNKLDELFESKGIMKKYRVGSSLIRLINAYEMFEFTVSLLRKTPDYLLV</sequence>
<accession>A0A1M7XWD4</accession>
<dbReference type="EC" id="2.3.1.-" evidence="4"/>
<proteinExistence type="inferred from homology"/>
<dbReference type="AlphaFoldDB" id="A0A1M7XWD4"/>
<evidence type="ECO:0000256" key="1">
    <source>
        <dbReference type="ARBA" id="ARBA00006383"/>
    </source>
</evidence>
<gene>
    <name evidence="5" type="ORF">SAMN02745217_00074</name>
</gene>
<dbReference type="STRING" id="1121345.SAMN02745217_00074"/>
<dbReference type="Proteomes" id="UP000184612">
    <property type="component" value="Unassembled WGS sequence"/>
</dbReference>
<evidence type="ECO:0000256" key="4">
    <source>
        <dbReference type="RuleBase" id="RU365031"/>
    </source>
</evidence>